<dbReference type="OrthoDB" id="425619at2759"/>
<accession>A0A4C1XZN0</accession>
<evidence type="ECO:0000313" key="3">
    <source>
        <dbReference type="Proteomes" id="UP000299102"/>
    </source>
</evidence>
<evidence type="ECO:0000313" key="2">
    <source>
        <dbReference type="EMBL" id="GBP69481.1"/>
    </source>
</evidence>
<dbReference type="Proteomes" id="UP000299102">
    <property type="component" value="Unassembled WGS sequence"/>
</dbReference>
<dbReference type="EMBL" id="BGZK01001042">
    <property type="protein sequence ID" value="GBP69481.1"/>
    <property type="molecule type" value="Genomic_DNA"/>
</dbReference>
<keyword evidence="3" id="KW-1185">Reference proteome</keyword>
<feature type="compositionally biased region" description="Basic and acidic residues" evidence="1">
    <location>
        <begin position="19"/>
        <end position="33"/>
    </location>
</feature>
<proteinExistence type="predicted"/>
<sequence>MERWRRSLLPNWSQLPGSRFEHPADKNRNEAYHQKSRFTEGQAQEQTQEHLDSHNIKIESYDKQLVQISENIPQLICKVSSGISVLAVYTQGSTAGQFKVPSFRLRSNWNQEQAQTVLTLGFRDGALIVLKTRRE</sequence>
<dbReference type="AlphaFoldDB" id="A0A4C1XZN0"/>
<reference evidence="2 3" key="1">
    <citation type="journal article" date="2019" name="Commun. Biol.">
        <title>The bagworm genome reveals a unique fibroin gene that provides high tensile strength.</title>
        <authorList>
            <person name="Kono N."/>
            <person name="Nakamura H."/>
            <person name="Ohtoshi R."/>
            <person name="Tomita M."/>
            <person name="Numata K."/>
            <person name="Arakawa K."/>
        </authorList>
    </citation>
    <scope>NUCLEOTIDE SEQUENCE [LARGE SCALE GENOMIC DNA]</scope>
</reference>
<name>A0A4C1XZN0_EUMVA</name>
<comment type="caution">
    <text evidence="2">The sequence shown here is derived from an EMBL/GenBank/DDBJ whole genome shotgun (WGS) entry which is preliminary data.</text>
</comment>
<protein>
    <submittedName>
        <fullName evidence="2">Uncharacterized protein</fullName>
    </submittedName>
</protein>
<organism evidence="2 3">
    <name type="scientific">Eumeta variegata</name>
    <name type="common">Bagworm moth</name>
    <name type="synonym">Eumeta japonica</name>
    <dbReference type="NCBI Taxonomy" id="151549"/>
    <lineage>
        <taxon>Eukaryota</taxon>
        <taxon>Metazoa</taxon>
        <taxon>Ecdysozoa</taxon>
        <taxon>Arthropoda</taxon>
        <taxon>Hexapoda</taxon>
        <taxon>Insecta</taxon>
        <taxon>Pterygota</taxon>
        <taxon>Neoptera</taxon>
        <taxon>Endopterygota</taxon>
        <taxon>Lepidoptera</taxon>
        <taxon>Glossata</taxon>
        <taxon>Ditrysia</taxon>
        <taxon>Tineoidea</taxon>
        <taxon>Psychidae</taxon>
        <taxon>Oiketicinae</taxon>
        <taxon>Eumeta</taxon>
    </lineage>
</organism>
<evidence type="ECO:0000256" key="1">
    <source>
        <dbReference type="SAM" id="MobiDB-lite"/>
    </source>
</evidence>
<feature type="region of interest" description="Disordered" evidence="1">
    <location>
        <begin position="15"/>
        <end position="51"/>
    </location>
</feature>
<gene>
    <name evidence="2" type="ORF">EVAR_43729_1</name>
</gene>